<evidence type="ECO:0000313" key="1">
    <source>
        <dbReference type="EMBL" id="GAH53416.1"/>
    </source>
</evidence>
<sequence length="82" mass="9296">YYVSIPSSAYGFKRWRRNIKGIPLDKILTETDACMQHPFKMGAFNTPANVKYSIAAIAYVNNIKQKEVADQVLKNAKKLFGI</sequence>
<comment type="caution">
    <text evidence="1">The sequence shown here is derived from an EMBL/GenBank/DDBJ whole genome shotgun (WGS) entry which is preliminary data.</text>
</comment>
<gene>
    <name evidence="1" type="ORF">S03H2_40038</name>
</gene>
<dbReference type="PANTHER" id="PTHR46124:SF2">
    <property type="entry name" value="D-AMINOACYL-TRNA DEACYLASE"/>
    <property type="match status" value="1"/>
</dbReference>
<dbReference type="InterPro" id="IPR032466">
    <property type="entry name" value="Metal_Hydrolase"/>
</dbReference>
<dbReference type="AlphaFoldDB" id="X1G653"/>
<protein>
    <recommendedName>
        <fullName evidence="2">Amidohydrolase-related domain-containing protein</fullName>
    </recommendedName>
</protein>
<name>X1G653_9ZZZZ</name>
<organism evidence="1">
    <name type="scientific">marine sediment metagenome</name>
    <dbReference type="NCBI Taxonomy" id="412755"/>
    <lineage>
        <taxon>unclassified sequences</taxon>
        <taxon>metagenomes</taxon>
        <taxon>ecological metagenomes</taxon>
    </lineage>
</organism>
<dbReference type="Pfam" id="PF01026">
    <property type="entry name" value="TatD_DNase"/>
    <property type="match status" value="1"/>
</dbReference>
<proteinExistence type="predicted"/>
<dbReference type="SUPFAM" id="SSF51556">
    <property type="entry name" value="Metallo-dependent hydrolases"/>
    <property type="match status" value="1"/>
</dbReference>
<feature type="non-terminal residue" evidence="1">
    <location>
        <position position="1"/>
    </location>
</feature>
<dbReference type="InterPro" id="IPR001130">
    <property type="entry name" value="TatD-like"/>
</dbReference>
<reference evidence="1" key="1">
    <citation type="journal article" date="2014" name="Front. Microbiol.">
        <title>High frequency of phylogenetically diverse reductive dehalogenase-homologous genes in deep subseafloor sedimentary metagenomes.</title>
        <authorList>
            <person name="Kawai M."/>
            <person name="Futagami T."/>
            <person name="Toyoda A."/>
            <person name="Takaki Y."/>
            <person name="Nishi S."/>
            <person name="Hori S."/>
            <person name="Arai W."/>
            <person name="Tsubouchi T."/>
            <person name="Morono Y."/>
            <person name="Uchiyama I."/>
            <person name="Ito T."/>
            <person name="Fujiyama A."/>
            <person name="Inagaki F."/>
            <person name="Takami H."/>
        </authorList>
    </citation>
    <scope>NUCLEOTIDE SEQUENCE</scope>
    <source>
        <strain evidence="1">Expedition CK06-06</strain>
    </source>
</reference>
<dbReference type="EMBL" id="BARU01024795">
    <property type="protein sequence ID" value="GAH53416.1"/>
    <property type="molecule type" value="Genomic_DNA"/>
</dbReference>
<dbReference type="Gene3D" id="3.20.20.140">
    <property type="entry name" value="Metal-dependent hydrolases"/>
    <property type="match status" value="1"/>
</dbReference>
<evidence type="ECO:0008006" key="2">
    <source>
        <dbReference type="Google" id="ProtNLM"/>
    </source>
</evidence>
<accession>X1G653</accession>
<dbReference type="GO" id="GO:0016788">
    <property type="term" value="F:hydrolase activity, acting on ester bonds"/>
    <property type="evidence" value="ECO:0007669"/>
    <property type="project" value="InterPro"/>
</dbReference>
<dbReference type="PANTHER" id="PTHR46124">
    <property type="entry name" value="D-AMINOACYL-TRNA DEACYLASE"/>
    <property type="match status" value="1"/>
</dbReference>